<gene>
    <name evidence="1" type="ORF">HHI36_020906</name>
</gene>
<accession>A0ABD2NC47</accession>
<protein>
    <submittedName>
        <fullName evidence="1">Uncharacterized protein</fullName>
    </submittedName>
</protein>
<sequence>VPSKPFSCTEKHFCQPQQDRDVFFTRRSLEDTHFLQLEDIVLTRGFIYPKVFAGKSFSEKLDNFPHQQNIVRKESPLPTQWKQMKSSSKEEGDEVFKKLSGIKKSYLSSWKRTDKVILT</sequence>
<evidence type="ECO:0000313" key="1">
    <source>
        <dbReference type="EMBL" id="KAL3276188.1"/>
    </source>
</evidence>
<dbReference type="Proteomes" id="UP001516400">
    <property type="component" value="Unassembled WGS sequence"/>
</dbReference>
<comment type="caution">
    <text evidence="1">The sequence shown here is derived from an EMBL/GenBank/DDBJ whole genome shotgun (WGS) entry which is preliminary data.</text>
</comment>
<name>A0ABD2NC47_9CUCU</name>
<dbReference type="EMBL" id="JABFTP020000083">
    <property type="protein sequence ID" value="KAL3276188.1"/>
    <property type="molecule type" value="Genomic_DNA"/>
</dbReference>
<reference evidence="1 2" key="1">
    <citation type="journal article" date="2021" name="BMC Biol.">
        <title>Horizontally acquired antibacterial genes associated with adaptive radiation of ladybird beetles.</title>
        <authorList>
            <person name="Li H.S."/>
            <person name="Tang X.F."/>
            <person name="Huang Y.H."/>
            <person name="Xu Z.Y."/>
            <person name="Chen M.L."/>
            <person name="Du X.Y."/>
            <person name="Qiu B.Y."/>
            <person name="Chen P.T."/>
            <person name="Zhang W."/>
            <person name="Slipinski A."/>
            <person name="Escalona H.E."/>
            <person name="Waterhouse R.M."/>
            <person name="Zwick A."/>
            <person name="Pang H."/>
        </authorList>
    </citation>
    <scope>NUCLEOTIDE SEQUENCE [LARGE SCALE GENOMIC DNA]</scope>
    <source>
        <strain evidence="1">SYSU2018</strain>
    </source>
</reference>
<organism evidence="1 2">
    <name type="scientific">Cryptolaemus montrouzieri</name>
    <dbReference type="NCBI Taxonomy" id="559131"/>
    <lineage>
        <taxon>Eukaryota</taxon>
        <taxon>Metazoa</taxon>
        <taxon>Ecdysozoa</taxon>
        <taxon>Arthropoda</taxon>
        <taxon>Hexapoda</taxon>
        <taxon>Insecta</taxon>
        <taxon>Pterygota</taxon>
        <taxon>Neoptera</taxon>
        <taxon>Endopterygota</taxon>
        <taxon>Coleoptera</taxon>
        <taxon>Polyphaga</taxon>
        <taxon>Cucujiformia</taxon>
        <taxon>Coccinelloidea</taxon>
        <taxon>Coccinellidae</taxon>
        <taxon>Scymninae</taxon>
        <taxon>Scymnini</taxon>
        <taxon>Cryptolaemus</taxon>
    </lineage>
</organism>
<dbReference type="AlphaFoldDB" id="A0ABD2NC47"/>
<feature type="non-terminal residue" evidence="1">
    <location>
        <position position="1"/>
    </location>
</feature>
<proteinExistence type="predicted"/>
<keyword evidence="2" id="KW-1185">Reference proteome</keyword>
<evidence type="ECO:0000313" key="2">
    <source>
        <dbReference type="Proteomes" id="UP001516400"/>
    </source>
</evidence>